<feature type="transmembrane region" description="Helical" evidence="1">
    <location>
        <begin position="79"/>
        <end position="101"/>
    </location>
</feature>
<keyword evidence="3" id="KW-1185">Reference proteome</keyword>
<keyword evidence="1" id="KW-0812">Transmembrane</keyword>
<keyword evidence="1" id="KW-0472">Membrane</keyword>
<evidence type="ECO:0000256" key="1">
    <source>
        <dbReference type="SAM" id="Phobius"/>
    </source>
</evidence>
<organism evidence="2 3">
    <name type="scientific">Spraguea lophii (strain 42_110)</name>
    <name type="common">Microsporidian parasite</name>
    <dbReference type="NCBI Taxonomy" id="1358809"/>
    <lineage>
        <taxon>Eukaryota</taxon>
        <taxon>Fungi</taxon>
        <taxon>Fungi incertae sedis</taxon>
        <taxon>Microsporidia</taxon>
        <taxon>Spragueidae</taxon>
        <taxon>Spraguea</taxon>
    </lineage>
</organism>
<evidence type="ECO:0008006" key="4">
    <source>
        <dbReference type="Google" id="ProtNLM"/>
    </source>
</evidence>
<name>S7W5U2_SPRLO</name>
<dbReference type="AlphaFoldDB" id="S7W5U2"/>
<dbReference type="VEuPathDB" id="MicrosporidiaDB:SLOPH_2745"/>
<sequence length="202" mass="23587">MVIKGKRILPKIIAQEQPSEAFYLRRSLQFKPTRIKEPHPYDIYFGILYNVSFCIIYLVFIILLKLLRSVLYGAVMHTLLFHLIFSSIYLIVPMLLSYCFAAGLQLEGYTFCLFRMFGYSSLYNFILFPIFYVIKECLSGDYTSLIVRAVLGISSIMVSIVWYLNIEKVMIHKGKYSRFVFIFIALAVSLLYTILMLVTSYY</sequence>
<dbReference type="EMBL" id="ATCN01000996">
    <property type="protein sequence ID" value="EPR78155.1"/>
    <property type="molecule type" value="Genomic_DNA"/>
</dbReference>
<evidence type="ECO:0000313" key="2">
    <source>
        <dbReference type="EMBL" id="EPR78155.1"/>
    </source>
</evidence>
<evidence type="ECO:0000313" key="3">
    <source>
        <dbReference type="Proteomes" id="UP000014978"/>
    </source>
</evidence>
<dbReference type="InParanoid" id="S7W5U2"/>
<protein>
    <recommendedName>
        <fullName evidence="4">Yip1 domain-containing protein</fullName>
    </recommendedName>
</protein>
<feature type="transmembrane region" description="Helical" evidence="1">
    <location>
        <begin position="146"/>
        <end position="164"/>
    </location>
</feature>
<feature type="transmembrane region" description="Helical" evidence="1">
    <location>
        <begin position="43"/>
        <end position="67"/>
    </location>
</feature>
<dbReference type="Proteomes" id="UP000014978">
    <property type="component" value="Unassembled WGS sequence"/>
</dbReference>
<comment type="caution">
    <text evidence="2">The sequence shown here is derived from an EMBL/GenBank/DDBJ whole genome shotgun (WGS) entry which is preliminary data.</text>
</comment>
<gene>
    <name evidence="2" type="ORF">SLOPH_2745</name>
</gene>
<feature type="transmembrane region" description="Helical" evidence="1">
    <location>
        <begin position="113"/>
        <end position="134"/>
    </location>
</feature>
<dbReference type="HOGENOM" id="CLU_1355435_0_0_1"/>
<proteinExistence type="predicted"/>
<keyword evidence="1" id="KW-1133">Transmembrane helix</keyword>
<reference evidence="3" key="1">
    <citation type="journal article" date="2013" name="PLoS Genet.">
        <title>The genome of Spraguea lophii and the basis of host-microsporidian interactions.</title>
        <authorList>
            <person name="Campbell S.E."/>
            <person name="Williams T.A."/>
            <person name="Yousuf A."/>
            <person name="Soanes D.M."/>
            <person name="Paszkiewicz K.H."/>
            <person name="Williams B.A.P."/>
        </authorList>
    </citation>
    <scope>NUCLEOTIDE SEQUENCE [LARGE SCALE GENOMIC DNA]</scope>
    <source>
        <strain evidence="3">42_110</strain>
    </source>
</reference>
<feature type="transmembrane region" description="Helical" evidence="1">
    <location>
        <begin position="176"/>
        <end position="198"/>
    </location>
</feature>
<accession>S7W5U2</accession>